<accession>A0A2A5W903</accession>
<dbReference type="Gene3D" id="3.30.70.1060">
    <property type="entry name" value="Dimeric alpha+beta barrel"/>
    <property type="match status" value="1"/>
</dbReference>
<evidence type="ECO:0000256" key="1">
    <source>
        <dbReference type="ARBA" id="ARBA00007689"/>
    </source>
</evidence>
<reference evidence="3 4" key="1">
    <citation type="submission" date="2017-08" db="EMBL/GenBank/DDBJ databases">
        <title>Fine stratification of microbial communities through a metagenomic profile of the photic zone.</title>
        <authorList>
            <person name="Haro-Moreno J.M."/>
            <person name="Lopez-Perez M."/>
            <person name="De La Torre J."/>
            <person name="Picazo A."/>
            <person name="Camacho A."/>
            <person name="Rodriguez-Valera F."/>
        </authorList>
    </citation>
    <scope>NUCLEOTIDE SEQUENCE [LARGE SCALE GENOMIC DNA]</scope>
    <source>
        <strain evidence="3">MED-G28</strain>
    </source>
</reference>
<comment type="caution">
    <text evidence="3">The sequence shown here is derived from an EMBL/GenBank/DDBJ whole genome shotgun (WGS) entry which is preliminary data.</text>
</comment>
<gene>
    <name evidence="3" type="ORF">CNF02_10965</name>
</gene>
<dbReference type="EMBL" id="NTJZ01000013">
    <property type="protein sequence ID" value="PDH32774.1"/>
    <property type="molecule type" value="Genomic_DNA"/>
</dbReference>
<dbReference type="InterPro" id="IPR005545">
    <property type="entry name" value="YCII"/>
</dbReference>
<dbReference type="PANTHER" id="PTHR33606:SF3">
    <property type="entry name" value="PROTEIN YCII"/>
    <property type="match status" value="1"/>
</dbReference>
<dbReference type="Pfam" id="PF03795">
    <property type="entry name" value="YCII"/>
    <property type="match status" value="1"/>
</dbReference>
<feature type="domain" description="YCII-related" evidence="2">
    <location>
        <begin position="1"/>
        <end position="90"/>
    </location>
</feature>
<dbReference type="PANTHER" id="PTHR33606">
    <property type="entry name" value="PROTEIN YCII"/>
    <property type="match status" value="1"/>
</dbReference>
<proteinExistence type="inferred from homology"/>
<dbReference type="SUPFAM" id="SSF54909">
    <property type="entry name" value="Dimeric alpha+beta barrel"/>
    <property type="match status" value="1"/>
</dbReference>
<dbReference type="AlphaFoldDB" id="A0A2A5W903"/>
<dbReference type="Proteomes" id="UP000219329">
    <property type="component" value="Unassembled WGS sequence"/>
</dbReference>
<name>A0A2A5W903_9GAMM</name>
<comment type="similarity">
    <text evidence="1">Belongs to the YciI family.</text>
</comment>
<organism evidence="3 4">
    <name type="scientific">OM182 bacterium MED-G28</name>
    <dbReference type="NCBI Taxonomy" id="1986256"/>
    <lineage>
        <taxon>Bacteria</taxon>
        <taxon>Pseudomonadati</taxon>
        <taxon>Pseudomonadota</taxon>
        <taxon>Gammaproteobacteria</taxon>
        <taxon>OMG group</taxon>
        <taxon>OM182 clade</taxon>
    </lineage>
</organism>
<evidence type="ECO:0000313" key="4">
    <source>
        <dbReference type="Proteomes" id="UP000219329"/>
    </source>
</evidence>
<dbReference type="InterPro" id="IPR051807">
    <property type="entry name" value="Sec-metab_biosynth-assoc"/>
</dbReference>
<protein>
    <recommendedName>
        <fullName evidence="2">YCII-related domain-containing protein</fullName>
    </recommendedName>
</protein>
<sequence>MQFLVIAYDGKDAAAASRRTAARPAHLEGANHLNKAGNIIIGGAILNENNEMIGSTLCVDFNTREELDEWLSEDPYVTEGVWQDITVQPIRLAITPS</sequence>
<evidence type="ECO:0000313" key="3">
    <source>
        <dbReference type="EMBL" id="PDH32774.1"/>
    </source>
</evidence>
<dbReference type="InterPro" id="IPR011008">
    <property type="entry name" value="Dimeric_a/b-barrel"/>
</dbReference>
<evidence type="ECO:0000259" key="2">
    <source>
        <dbReference type="Pfam" id="PF03795"/>
    </source>
</evidence>